<sequence length="209" mass="23914">MDIDALTEKLLILVESADLREKMGRAGAQHVAQNFDWRHIVRHYQDLWHELGHIRQGNNQRLQRPTVPTANSSSCMPVNATSFDKTNYISQNPSRPDPLALFSHYPTLTLTPDTSVEIRKSEARKEWSTRCSHPLFSFARPVMCDDRTIGQILEKLETQKSISVGELVHKLQPVQKTRVVLTVMWLMKMGVILFPETREAGTKTGKHRC</sequence>
<evidence type="ECO:0000313" key="2">
    <source>
        <dbReference type="Proteomes" id="UP000184139"/>
    </source>
</evidence>
<gene>
    <name evidence="1" type="ORF">SAMN02745124_03459</name>
</gene>
<dbReference type="SUPFAM" id="SSF53756">
    <property type="entry name" value="UDP-Glycosyltransferase/glycogen phosphorylase"/>
    <property type="match status" value="1"/>
</dbReference>
<dbReference type="OrthoDB" id="158463at2"/>
<keyword evidence="2" id="KW-1185">Reference proteome</keyword>
<accession>A0A1M5XYS7</accession>
<dbReference type="RefSeq" id="WP_073377982.1">
    <property type="nucleotide sequence ID" value="NZ_FQXS01000025.1"/>
</dbReference>
<protein>
    <recommendedName>
        <fullName evidence="3">Glycosyl transferases group 1</fullName>
    </recommendedName>
</protein>
<dbReference type="STRING" id="1121409.SAMN02745124_03459"/>
<evidence type="ECO:0000313" key="1">
    <source>
        <dbReference type="EMBL" id="SHI04902.1"/>
    </source>
</evidence>
<name>A0A1M5XYS7_9BACT</name>
<dbReference type="EMBL" id="FQXS01000025">
    <property type="protein sequence ID" value="SHI04902.1"/>
    <property type="molecule type" value="Genomic_DNA"/>
</dbReference>
<evidence type="ECO:0008006" key="3">
    <source>
        <dbReference type="Google" id="ProtNLM"/>
    </source>
</evidence>
<dbReference type="AlphaFoldDB" id="A0A1M5XYS7"/>
<dbReference type="Gene3D" id="3.40.50.2000">
    <property type="entry name" value="Glycogen Phosphorylase B"/>
    <property type="match status" value="1"/>
</dbReference>
<proteinExistence type="predicted"/>
<dbReference type="Proteomes" id="UP000184139">
    <property type="component" value="Unassembled WGS sequence"/>
</dbReference>
<reference evidence="1 2" key="1">
    <citation type="submission" date="2016-11" db="EMBL/GenBank/DDBJ databases">
        <authorList>
            <person name="Jaros S."/>
            <person name="Januszkiewicz K."/>
            <person name="Wedrychowicz H."/>
        </authorList>
    </citation>
    <scope>NUCLEOTIDE SEQUENCE [LARGE SCALE GENOMIC DNA]</scope>
    <source>
        <strain evidence="1 2">DSM 9705</strain>
    </source>
</reference>
<organism evidence="1 2">
    <name type="scientific">Desulfofustis glycolicus DSM 9705</name>
    <dbReference type="NCBI Taxonomy" id="1121409"/>
    <lineage>
        <taxon>Bacteria</taxon>
        <taxon>Pseudomonadati</taxon>
        <taxon>Thermodesulfobacteriota</taxon>
        <taxon>Desulfobulbia</taxon>
        <taxon>Desulfobulbales</taxon>
        <taxon>Desulfocapsaceae</taxon>
        <taxon>Desulfofustis</taxon>
    </lineage>
</organism>